<comment type="subcellular location">
    <subcellularLocation>
        <location evidence="1">Membrane</location>
        <topology evidence="1">Multi-pass membrane protein</topology>
    </subcellularLocation>
</comment>
<feature type="transmembrane region" description="Helical" evidence="9">
    <location>
        <begin position="405"/>
        <end position="431"/>
    </location>
</feature>
<dbReference type="InterPro" id="IPR020846">
    <property type="entry name" value="MFS_dom"/>
</dbReference>
<evidence type="ECO:0000256" key="9">
    <source>
        <dbReference type="SAM" id="Phobius"/>
    </source>
</evidence>
<evidence type="ECO:0000256" key="8">
    <source>
        <dbReference type="SAM" id="MobiDB-lite"/>
    </source>
</evidence>
<feature type="transmembrane region" description="Helical" evidence="9">
    <location>
        <begin position="473"/>
        <end position="492"/>
    </location>
</feature>
<evidence type="ECO:0000256" key="1">
    <source>
        <dbReference type="ARBA" id="ARBA00004141"/>
    </source>
</evidence>
<evidence type="ECO:0000256" key="4">
    <source>
        <dbReference type="ARBA" id="ARBA00022692"/>
    </source>
</evidence>
<dbReference type="KEGG" id="ptrr:6342436"/>
<feature type="region of interest" description="Disordered" evidence="8">
    <location>
        <begin position="1"/>
        <end position="29"/>
    </location>
</feature>
<dbReference type="InterPro" id="IPR005829">
    <property type="entry name" value="Sugar_transporter_CS"/>
</dbReference>
<feature type="transmembrane region" description="Helical" evidence="9">
    <location>
        <begin position="443"/>
        <end position="467"/>
    </location>
</feature>
<feature type="transmembrane region" description="Helical" evidence="9">
    <location>
        <begin position="341"/>
        <end position="362"/>
    </location>
</feature>
<dbReference type="GO" id="GO:0016020">
    <property type="term" value="C:membrane"/>
    <property type="evidence" value="ECO:0007669"/>
    <property type="project" value="UniProtKB-SubCell"/>
</dbReference>
<dbReference type="GeneID" id="6342436"/>
<protein>
    <submittedName>
        <fullName evidence="10">ProP, Permease major facilitator superfamily</fullName>
    </submittedName>
</protein>
<accession>A0A2W1DMZ0</accession>
<feature type="transmembrane region" description="Helical" evidence="9">
    <location>
        <begin position="184"/>
        <end position="206"/>
    </location>
</feature>
<proteinExistence type="inferred from homology"/>
<dbReference type="Pfam" id="PF00083">
    <property type="entry name" value="Sugar_tr"/>
    <property type="match status" value="1"/>
</dbReference>
<dbReference type="FunFam" id="1.20.1250.20:FF:000044">
    <property type="entry name" value="Hexose transporter Hxt3p"/>
    <property type="match status" value="1"/>
</dbReference>
<evidence type="ECO:0000256" key="2">
    <source>
        <dbReference type="ARBA" id="ARBA00010992"/>
    </source>
</evidence>
<dbReference type="InterPro" id="IPR003663">
    <property type="entry name" value="Sugar/inositol_transpt"/>
</dbReference>
<evidence type="ECO:0000256" key="7">
    <source>
        <dbReference type="RuleBase" id="RU003346"/>
    </source>
</evidence>
<gene>
    <name evidence="10" type="ORF">PtrM4_090550</name>
</gene>
<reference evidence="10 11" key="1">
    <citation type="journal article" date="2018" name="BMC Genomics">
        <title>Comparative genomics of the wheat fungal pathogen Pyrenophora tritici-repentis reveals chromosomal variations and genome plasticity.</title>
        <authorList>
            <person name="Moolhuijzen P."/>
            <person name="See P.T."/>
            <person name="Hane J.K."/>
            <person name="Shi G."/>
            <person name="Liu Z."/>
            <person name="Oliver R.P."/>
            <person name="Moffat C.S."/>
        </authorList>
    </citation>
    <scope>NUCLEOTIDE SEQUENCE [LARGE SCALE GENOMIC DNA]</scope>
    <source>
        <strain evidence="10">M4</strain>
    </source>
</reference>
<evidence type="ECO:0000256" key="6">
    <source>
        <dbReference type="ARBA" id="ARBA00023136"/>
    </source>
</evidence>
<dbReference type="PROSITE" id="PS50850">
    <property type="entry name" value="MFS"/>
    <property type="match status" value="1"/>
</dbReference>
<feature type="transmembrane region" description="Helical" evidence="9">
    <location>
        <begin position="96"/>
        <end position="115"/>
    </location>
</feature>
<feature type="region of interest" description="Disordered" evidence="8">
    <location>
        <begin position="538"/>
        <end position="574"/>
    </location>
</feature>
<dbReference type="Proteomes" id="UP000245464">
    <property type="component" value="Chromosome 4"/>
</dbReference>
<dbReference type="NCBIfam" id="TIGR00879">
    <property type="entry name" value="SP"/>
    <property type="match status" value="1"/>
</dbReference>
<dbReference type="EMBL" id="NQIK02000004">
    <property type="protein sequence ID" value="KAF7571555.1"/>
    <property type="molecule type" value="Genomic_DNA"/>
</dbReference>
<comment type="similarity">
    <text evidence="2 7">Belongs to the major facilitator superfamily. Sugar transporter (TC 2.A.1.1) family.</text>
</comment>
<dbReference type="PANTHER" id="PTHR48022:SF39">
    <property type="entry name" value="MONOSACCHARIDE TRANSPORTER, PUTATIVE-RELATED"/>
    <property type="match status" value="1"/>
</dbReference>
<feature type="transmembrane region" description="Helical" evidence="9">
    <location>
        <begin position="127"/>
        <end position="149"/>
    </location>
</feature>
<keyword evidence="5 9" id="KW-1133">Transmembrane helix</keyword>
<keyword evidence="6 9" id="KW-0472">Membrane</keyword>
<feature type="transmembrane region" description="Helical" evidence="9">
    <location>
        <begin position="371"/>
        <end position="393"/>
    </location>
</feature>
<evidence type="ECO:0000313" key="11">
    <source>
        <dbReference type="Proteomes" id="UP000245464"/>
    </source>
</evidence>
<dbReference type="InterPro" id="IPR036259">
    <property type="entry name" value="MFS_trans_sf"/>
</dbReference>
<keyword evidence="3 7" id="KW-0813">Transport</keyword>
<comment type="caution">
    <text evidence="10">The sequence shown here is derived from an EMBL/GenBank/DDBJ whole genome shotgun (WGS) entry which is preliminary data.</text>
</comment>
<dbReference type="Gene3D" id="1.20.1250.20">
    <property type="entry name" value="MFS general substrate transporter like domains"/>
    <property type="match status" value="1"/>
</dbReference>
<dbReference type="CDD" id="cd17356">
    <property type="entry name" value="MFS_HXT"/>
    <property type="match status" value="1"/>
</dbReference>
<dbReference type="PRINTS" id="PR00171">
    <property type="entry name" value="SUGRTRNSPORT"/>
</dbReference>
<dbReference type="PROSITE" id="PS00217">
    <property type="entry name" value="SUGAR_TRANSPORT_2"/>
    <property type="match status" value="1"/>
</dbReference>
<evidence type="ECO:0000256" key="5">
    <source>
        <dbReference type="ARBA" id="ARBA00022989"/>
    </source>
</evidence>
<dbReference type="PROSITE" id="PS00216">
    <property type="entry name" value="SUGAR_TRANSPORT_1"/>
    <property type="match status" value="1"/>
</dbReference>
<organism evidence="10 11">
    <name type="scientific">Pyrenophora tritici-repentis</name>
    <dbReference type="NCBI Taxonomy" id="45151"/>
    <lineage>
        <taxon>Eukaryota</taxon>
        <taxon>Fungi</taxon>
        <taxon>Dikarya</taxon>
        <taxon>Ascomycota</taxon>
        <taxon>Pezizomycotina</taxon>
        <taxon>Dothideomycetes</taxon>
        <taxon>Pleosporomycetidae</taxon>
        <taxon>Pleosporales</taxon>
        <taxon>Pleosporineae</taxon>
        <taxon>Pleosporaceae</taxon>
        <taxon>Pyrenophora</taxon>
    </lineage>
</organism>
<name>A0A2W1DMZ0_9PLEO</name>
<dbReference type="InterPro" id="IPR005828">
    <property type="entry name" value="MFS_sugar_transport-like"/>
</dbReference>
<feature type="transmembrane region" description="Helical" evidence="9">
    <location>
        <begin position="40"/>
        <end position="60"/>
    </location>
</feature>
<dbReference type="GO" id="GO:0005351">
    <property type="term" value="F:carbohydrate:proton symporter activity"/>
    <property type="evidence" value="ECO:0007669"/>
    <property type="project" value="TreeGrafter"/>
</dbReference>
<feature type="compositionally biased region" description="Basic and acidic residues" evidence="8">
    <location>
        <begin position="544"/>
        <end position="558"/>
    </location>
</feature>
<evidence type="ECO:0000313" key="10">
    <source>
        <dbReference type="EMBL" id="KAF7571555.1"/>
    </source>
</evidence>
<dbReference type="InterPro" id="IPR050360">
    <property type="entry name" value="MFS_Sugar_Transporters"/>
</dbReference>
<feature type="transmembrane region" description="Helical" evidence="9">
    <location>
        <begin position="306"/>
        <end position="326"/>
    </location>
</feature>
<feature type="transmembrane region" description="Helical" evidence="9">
    <location>
        <begin position="218"/>
        <end position="237"/>
    </location>
</feature>
<dbReference type="RefSeq" id="XP_065962595.1">
    <property type="nucleotide sequence ID" value="XM_066106927.1"/>
</dbReference>
<feature type="transmembrane region" description="Helical" evidence="9">
    <location>
        <begin position="155"/>
        <end position="172"/>
    </location>
</feature>
<dbReference type="OrthoDB" id="2241241at2759"/>
<keyword evidence="4 9" id="KW-0812">Transmembrane</keyword>
<dbReference type="SUPFAM" id="SSF103473">
    <property type="entry name" value="MFS general substrate transporter"/>
    <property type="match status" value="1"/>
</dbReference>
<sequence length="574" mass="63784">MAITDRFRGHSHASPASSTMIDQDPEKKPQMLKGGVKEIFRMRIIAMAIIVSMGGFIFGYDTGQISGFLEMPDFLDRFADQTDPETGGPAFSNWKSGLIVALLSIGTLMGALIAAPVADRFGRKYSIVFWNIIFCVGVIVQITTVNTWYQISLGRWVAGLGVGALSVLTPMYQSETAPRYVRGALVSCYQLFITLGIFTAYAINFGTEARLSSWSWKVPMGIGFIWSALMIVGILFMQESPRWEYRKGKIESATHTVALTYGVPEDHPEVQREIQEIQKKFEAENAGGGHHPWYEIFTGPRMRYRVLLGIALQALQQLTGANYYFYYGTTIFQSVGIQNSYVTSMILGGVNFGMTIPGLYVVEKFGRRSSLIVGGLWMSMCFLVFASVGHFVLTNPDGSTSQGAGYAMIIFACLFIAGYAMTWGPIIWAVIGEIYPSRYRAKAMALATASNWTWNFLISFFTPYITAAIDYRYGYVFAACCFTGAVVVYFFVCESHGRTLEEIDTMYILHVTPWKSKHWTPTPGEELPALDNTYLTPGARGIKKGNEARAPEQMRTEDVPVTDADMQASGARKE</sequence>
<dbReference type="PANTHER" id="PTHR48022">
    <property type="entry name" value="PLASTIDIC GLUCOSE TRANSPORTER 4"/>
    <property type="match status" value="1"/>
</dbReference>
<evidence type="ECO:0000256" key="3">
    <source>
        <dbReference type="ARBA" id="ARBA00022448"/>
    </source>
</evidence>
<dbReference type="AlphaFoldDB" id="A0A2W1DMZ0"/>